<keyword evidence="3" id="KW-1133">Transmembrane helix</keyword>
<dbReference type="Proteomes" id="UP000092600">
    <property type="component" value="Unassembled WGS sequence"/>
</dbReference>
<dbReference type="PANTHER" id="PTHR34562:SF8">
    <property type="entry name" value="WPP DOMAIN-INTERACTING PROTEIN 1"/>
    <property type="match status" value="1"/>
</dbReference>
<dbReference type="STRING" id="4615.A0A199ULF6"/>
<feature type="coiled-coil region" evidence="1">
    <location>
        <begin position="409"/>
        <end position="486"/>
    </location>
</feature>
<feature type="transmembrane region" description="Helical" evidence="3">
    <location>
        <begin position="567"/>
        <end position="588"/>
    </location>
</feature>
<dbReference type="PANTHER" id="PTHR34562">
    <property type="entry name" value="WPP DOMAIN-INTERACTING PROTEIN 2"/>
    <property type="match status" value="1"/>
</dbReference>
<keyword evidence="1" id="KW-0175">Coiled coil</keyword>
<reference evidence="4 5" key="1">
    <citation type="journal article" date="2016" name="DNA Res.">
        <title>The draft genome of MD-2 pineapple using hybrid error correction of long reads.</title>
        <authorList>
            <person name="Redwan R.M."/>
            <person name="Saidin A."/>
            <person name="Kumar S.V."/>
        </authorList>
    </citation>
    <scope>NUCLEOTIDE SEQUENCE [LARGE SCALE GENOMIC DNA]</scope>
    <source>
        <strain evidence="5">cv. MD2</strain>
        <tissue evidence="4">Leaf</tissue>
    </source>
</reference>
<comment type="caution">
    <text evidence="4">The sequence shown here is derived from an EMBL/GenBank/DDBJ whole genome shotgun (WGS) entry which is preliminary data.</text>
</comment>
<feature type="compositionally biased region" description="Basic and acidic residues" evidence="2">
    <location>
        <begin position="110"/>
        <end position="125"/>
    </location>
</feature>
<sequence length="597" mass="65450">MDSEENCSKSESHVAGEGKESETLEKRRSWGGIKVEINGDLDSETNSPTKIGAGDKIGGEKGSLARPGEAASSSSPKESEANGDAIEGEISSKPAPPKGYGLKKWRRYRRDSNKEGSSHADSAQDHKRRLSDSQNRPEEQHKQKSDVEAESSAASIESRIVGEAPLSAAAGALDQDLGLLIASAGFSIGADSENSEDRSSKSSTAASAPRFRHESVGFGRERGRAKSGSGKGSGHVVQQRTPRGSGSGRGSGLDASKKSRGDWARIVVENSHSSVESDLRSSNAAFVRSSSMVSNGKHSEKSVSYDGENSDDGQQSEEVRSAYYTENGSAENFSREDADRVEENGEKNDSHSDIDPFVESIVLLRTAQEALETEIQKLVEMGKDPILDDFAVNYEEAEGSSSMSFEPHILELNRKIEHLECKLKEASDTINAKELRLLELQTIVDKTQSKKTETESNDLSLLREDLNEMESEIELMLEKKMEAEVEYLIMTRTTQSWKFQFEDQIALFEEQKSLSSDGEQMMLKLRENESRAVLLKEQAEKLEAQCSELSVTAEVLKLQNRACKVSFFLFVQFVLLCIAIGLFLLQLLPQSGDVVPT</sequence>
<accession>A0A199ULF6</accession>
<organism evidence="4 5">
    <name type="scientific">Ananas comosus</name>
    <name type="common">Pineapple</name>
    <name type="synonym">Ananas ananas</name>
    <dbReference type="NCBI Taxonomy" id="4615"/>
    <lineage>
        <taxon>Eukaryota</taxon>
        <taxon>Viridiplantae</taxon>
        <taxon>Streptophyta</taxon>
        <taxon>Embryophyta</taxon>
        <taxon>Tracheophyta</taxon>
        <taxon>Spermatophyta</taxon>
        <taxon>Magnoliopsida</taxon>
        <taxon>Liliopsida</taxon>
        <taxon>Poales</taxon>
        <taxon>Bromeliaceae</taxon>
        <taxon>Bromelioideae</taxon>
        <taxon>Ananas</taxon>
    </lineage>
</organism>
<feature type="coiled-coil region" evidence="1">
    <location>
        <begin position="525"/>
        <end position="559"/>
    </location>
</feature>
<keyword evidence="3" id="KW-0472">Membrane</keyword>
<feature type="compositionally biased region" description="Basic and acidic residues" evidence="2">
    <location>
        <begin position="1"/>
        <end position="28"/>
    </location>
</feature>
<feature type="compositionally biased region" description="Basic and acidic residues" evidence="2">
    <location>
        <begin position="135"/>
        <end position="147"/>
    </location>
</feature>
<feature type="region of interest" description="Disordered" evidence="2">
    <location>
        <begin position="1"/>
        <end position="156"/>
    </location>
</feature>
<feature type="region of interest" description="Disordered" evidence="2">
    <location>
        <begin position="189"/>
        <end position="353"/>
    </location>
</feature>
<keyword evidence="3" id="KW-0812">Transmembrane</keyword>
<feature type="compositionally biased region" description="Basic and acidic residues" evidence="2">
    <location>
        <begin position="333"/>
        <end position="353"/>
    </location>
</feature>
<evidence type="ECO:0000313" key="5">
    <source>
        <dbReference type="Proteomes" id="UP000092600"/>
    </source>
</evidence>
<dbReference type="AlphaFoldDB" id="A0A199ULF6"/>
<evidence type="ECO:0000256" key="1">
    <source>
        <dbReference type="SAM" id="Coils"/>
    </source>
</evidence>
<evidence type="ECO:0000256" key="3">
    <source>
        <dbReference type="SAM" id="Phobius"/>
    </source>
</evidence>
<name>A0A199ULF6_ANACO</name>
<evidence type="ECO:0000313" key="4">
    <source>
        <dbReference type="EMBL" id="OAY65717.1"/>
    </source>
</evidence>
<dbReference type="InterPro" id="IPR044696">
    <property type="entry name" value="WIP1/2/3"/>
</dbReference>
<proteinExistence type="predicted"/>
<protein>
    <submittedName>
        <fullName evidence="4">WPP domain-interacting protein 1</fullName>
    </submittedName>
</protein>
<gene>
    <name evidence="4" type="ORF">ACMD2_10894</name>
</gene>
<feature type="compositionally biased region" description="Polar residues" evidence="2">
    <location>
        <begin position="270"/>
        <end position="296"/>
    </location>
</feature>
<feature type="compositionally biased region" description="Basic and acidic residues" evidence="2">
    <location>
        <begin position="211"/>
        <end position="224"/>
    </location>
</feature>
<dbReference type="EMBL" id="LSRQ01006710">
    <property type="protein sequence ID" value="OAY65717.1"/>
    <property type="molecule type" value="Genomic_DNA"/>
</dbReference>
<evidence type="ECO:0000256" key="2">
    <source>
        <dbReference type="SAM" id="MobiDB-lite"/>
    </source>
</evidence>